<feature type="compositionally biased region" description="Low complexity" evidence="7">
    <location>
        <begin position="79"/>
        <end position="89"/>
    </location>
</feature>
<dbReference type="Pfam" id="PF07716">
    <property type="entry name" value="bZIP_2"/>
    <property type="match status" value="1"/>
</dbReference>
<keyword evidence="3" id="KW-0238">DNA-binding</keyword>
<sequence>MSHNELPMALVLSCTSQPRAGHRPLLREAFFSNLISTQRADEDWLQTWVSLSASKPSGSSRTNSLPDSDHHSDHNQNHTASASASTTPPGAFDLGEGFDDFFESFDHHHLPDDFNASSLFGNTTTSHLAHNNITLPAVSSGQAPSSCTTTQQPSDLGLFNYFDLDLSHVLTPSTSSSDSELGLGTCTTTAHPAALISAFPPIPGLDLSSGGGAVSLDSSGLSFDGLGAFTTTAPATAAPESIQAPALLPPASASTTLAPPSTASSTIATSTPAAAAPLPSFSPATTYSQESLTPPVAPPAASTSSTMPQQTQKNSTKRSRDSTSPPSASLIEKRARNSVAARKCRQKKLDRIDMLEQALAAMTAERDELRVRMARMEGEMMGLKKAREGA</sequence>
<keyword evidence="6" id="KW-0175">Coiled coil</keyword>
<dbReference type="InterPro" id="IPR046347">
    <property type="entry name" value="bZIP_sf"/>
</dbReference>
<dbReference type="PANTHER" id="PTHR13044">
    <property type="entry name" value="ACTIVATING TRANSCRIPTION FACTOR ATF 4/5"/>
    <property type="match status" value="1"/>
</dbReference>
<protein>
    <recommendedName>
        <fullName evidence="8">BZIP domain-containing protein</fullName>
    </recommendedName>
</protein>
<evidence type="ECO:0000313" key="9">
    <source>
        <dbReference type="EMBL" id="KAK8223859.1"/>
    </source>
</evidence>
<feature type="coiled-coil region" evidence="6">
    <location>
        <begin position="345"/>
        <end position="386"/>
    </location>
</feature>
<keyword evidence="5" id="KW-0539">Nucleus</keyword>
<feature type="region of interest" description="Disordered" evidence="7">
    <location>
        <begin position="250"/>
        <end position="339"/>
    </location>
</feature>
<accession>A0ABR1YA79</accession>
<proteinExistence type="predicted"/>
<feature type="compositionally biased region" description="Polar residues" evidence="7">
    <location>
        <begin position="53"/>
        <end position="66"/>
    </location>
</feature>
<dbReference type="PANTHER" id="PTHR13044:SF14">
    <property type="entry name" value="CRYPTOCEPHAL, ISOFORM A"/>
    <property type="match status" value="1"/>
</dbReference>
<organism evidence="9 10">
    <name type="scientific">Phyllosticta capitalensis</name>
    <dbReference type="NCBI Taxonomy" id="121624"/>
    <lineage>
        <taxon>Eukaryota</taxon>
        <taxon>Fungi</taxon>
        <taxon>Dikarya</taxon>
        <taxon>Ascomycota</taxon>
        <taxon>Pezizomycotina</taxon>
        <taxon>Dothideomycetes</taxon>
        <taxon>Dothideomycetes incertae sedis</taxon>
        <taxon>Botryosphaeriales</taxon>
        <taxon>Phyllostictaceae</taxon>
        <taxon>Phyllosticta</taxon>
    </lineage>
</organism>
<evidence type="ECO:0000256" key="1">
    <source>
        <dbReference type="ARBA" id="ARBA00004123"/>
    </source>
</evidence>
<feature type="compositionally biased region" description="Basic and acidic residues" evidence="7">
    <location>
        <begin position="67"/>
        <end position="76"/>
    </location>
</feature>
<dbReference type="SUPFAM" id="SSF57959">
    <property type="entry name" value="Leucine zipper domain"/>
    <property type="match status" value="1"/>
</dbReference>
<feature type="domain" description="BZIP" evidence="8">
    <location>
        <begin position="332"/>
        <end position="384"/>
    </location>
</feature>
<keyword evidence="2" id="KW-0805">Transcription regulation</keyword>
<evidence type="ECO:0000256" key="4">
    <source>
        <dbReference type="ARBA" id="ARBA00023163"/>
    </source>
</evidence>
<dbReference type="CDD" id="cd14686">
    <property type="entry name" value="bZIP"/>
    <property type="match status" value="1"/>
</dbReference>
<name>A0ABR1YA79_9PEZI</name>
<reference evidence="9 10" key="1">
    <citation type="submission" date="2024-04" db="EMBL/GenBank/DDBJ databases">
        <title>Phyllosticta paracitricarpa is synonymous to the EU quarantine fungus P. citricarpa based on phylogenomic analyses.</title>
        <authorList>
            <consortium name="Lawrence Berkeley National Laboratory"/>
            <person name="Van Ingen-Buijs V.A."/>
            <person name="Van Westerhoven A.C."/>
            <person name="Haridas S."/>
            <person name="Skiadas P."/>
            <person name="Martin F."/>
            <person name="Groenewald J.Z."/>
            <person name="Crous P.W."/>
            <person name="Seidl M.F."/>
        </authorList>
    </citation>
    <scope>NUCLEOTIDE SEQUENCE [LARGE SCALE GENOMIC DNA]</scope>
    <source>
        <strain evidence="9 10">CBS 123374</strain>
    </source>
</reference>
<feature type="region of interest" description="Disordered" evidence="7">
    <location>
        <begin position="53"/>
        <end position="89"/>
    </location>
</feature>
<dbReference type="SMART" id="SM00338">
    <property type="entry name" value="BRLZ"/>
    <property type="match status" value="1"/>
</dbReference>
<evidence type="ECO:0000256" key="6">
    <source>
        <dbReference type="SAM" id="Coils"/>
    </source>
</evidence>
<dbReference type="PROSITE" id="PS50217">
    <property type="entry name" value="BZIP"/>
    <property type="match status" value="1"/>
</dbReference>
<dbReference type="EMBL" id="JBBWRZ010000013">
    <property type="protein sequence ID" value="KAK8223859.1"/>
    <property type="molecule type" value="Genomic_DNA"/>
</dbReference>
<dbReference type="Gene3D" id="1.20.5.170">
    <property type="match status" value="1"/>
</dbReference>
<dbReference type="PROSITE" id="PS00036">
    <property type="entry name" value="BZIP_BASIC"/>
    <property type="match status" value="1"/>
</dbReference>
<gene>
    <name evidence="9" type="ORF">HDK90DRAFT_470559</name>
</gene>
<comment type="caution">
    <text evidence="9">The sequence shown here is derived from an EMBL/GenBank/DDBJ whole genome shotgun (WGS) entry which is preliminary data.</text>
</comment>
<evidence type="ECO:0000256" key="3">
    <source>
        <dbReference type="ARBA" id="ARBA00023125"/>
    </source>
</evidence>
<keyword evidence="4" id="KW-0804">Transcription</keyword>
<feature type="compositionally biased region" description="Low complexity" evidence="7">
    <location>
        <begin position="299"/>
        <end position="308"/>
    </location>
</feature>
<evidence type="ECO:0000259" key="8">
    <source>
        <dbReference type="PROSITE" id="PS50217"/>
    </source>
</evidence>
<evidence type="ECO:0000256" key="5">
    <source>
        <dbReference type="ARBA" id="ARBA00023242"/>
    </source>
</evidence>
<feature type="compositionally biased region" description="Low complexity" evidence="7">
    <location>
        <begin position="250"/>
        <end position="286"/>
    </location>
</feature>
<dbReference type="Proteomes" id="UP001492380">
    <property type="component" value="Unassembled WGS sequence"/>
</dbReference>
<keyword evidence="10" id="KW-1185">Reference proteome</keyword>
<evidence type="ECO:0000313" key="10">
    <source>
        <dbReference type="Proteomes" id="UP001492380"/>
    </source>
</evidence>
<evidence type="ECO:0000256" key="2">
    <source>
        <dbReference type="ARBA" id="ARBA00023015"/>
    </source>
</evidence>
<dbReference type="InterPro" id="IPR004827">
    <property type="entry name" value="bZIP"/>
</dbReference>
<evidence type="ECO:0000256" key="7">
    <source>
        <dbReference type="SAM" id="MobiDB-lite"/>
    </source>
</evidence>
<comment type="subcellular location">
    <subcellularLocation>
        <location evidence="1">Nucleus</location>
    </subcellularLocation>
</comment>